<protein>
    <submittedName>
        <fullName evidence="2">Uncharacterized protein</fullName>
    </submittedName>
</protein>
<keyword evidence="1" id="KW-0472">Membrane</keyword>
<gene>
    <name evidence="2" type="ORF">ACFQ5G_44475</name>
</gene>
<name>A0ABW4AQA7_9ACTN</name>
<dbReference type="EMBL" id="JBHTMK010000055">
    <property type="protein sequence ID" value="MFD1372425.1"/>
    <property type="molecule type" value="Genomic_DNA"/>
</dbReference>
<reference evidence="3" key="1">
    <citation type="journal article" date="2019" name="Int. J. Syst. Evol. Microbiol.">
        <title>The Global Catalogue of Microorganisms (GCM) 10K type strain sequencing project: providing services to taxonomists for standard genome sequencing and annotation.</title>
        <authorList>
            <consortium name="The Broad Institute Genomics Platform"/>
            <consortium name="The Broad Institute Genome Sequencing Center for Infectious Disease"/>
            <person name="Wu L."/>
            <person name="Ma J."/>
        </authorList>
    </citation>
    <scope>NUCLEOTIDE SEQUENCE [LARGE SCALE GENOMIC DNA]</scope>
    <source>
        <strain evidence="3">CCM 7526</strain>
    </source>
</reference>
<feature type="transmembrane region" description="Helical" evidence="1">
    <location>
        <begin position="149"/>
        <end position="166"/>
    </location>
</feature>
<accession>A0ABW4AQA7</accession>
<keyword evidence="1" id="KW-0812">Transmembrane</keyword>
<feature type="transmembrane region" description="Helical" evidence="1">
    <location>
        <begin position="74"/>
        <end position="93"/>
    </location>
</feature>
<proteinExistence type="predicted"/>
<feature type="transmembrane region" description="Helical" evidence="1">
    <location>
        <begin position="173"/>
        <end position="193"/>
    </location>
</feature>
<dbReference type="Proteomes" id="UP001597183">
    <property type="component" value="Unassembled WGS sequence"/>
</dbReference>
<evidence type="ECO:0000313" key="2">
    <source>
        <dbReference type="EMBL" id="MFD1372425.1"/>
    </source>
</evidence>
<sequence>MTTEAVPGEDPRRLLSDTRALAHRVRRDQRVTWVALLVLAVVTFLAIPADYFGMDVQCQGVNDTECRLSRDGVVWFWPPALLLAYAAIAYWYVRIARTRGVGARVLPYAYTGAALALLYVVIWVGFRLWVDIQAQPTPQPEWTLVLDRLVAPTGTIGIALLVLAWLERNPGLLAFTVVYLAAVLAPLRVDWLMGSGGRGAFVPEQVFNGVVLLLGAAVFALTRRRRR</sequence>
<dbReference type="RefSeq" id="WP_317796144.1">
    <property type="nucleotide sequence ID" value="NZ_AP028461.1"/>
</dbReference>
<comment type="caution">
    <text evidence="2">The sequence shown here is derived from an EMBL/GenBank/DDBJ whole genome shotgun (WGS) entry which is preliminary data.</text>
</comment>
<keyword evidence="3" id="KW-1185">Reference proteome</keyword>
<keyword evidence="1" id="KW-1133">Transmembrane helix</keyword>
<organism evidence="2 3">
    <name type="scientific">Actinoplanes sichuanensis</name>
    <dbReference type="NCBI Taxonomy" id="512349"/>
    <lineage>
        <taxon>Bacteria</taxon>
        <taxon>Bacillati</taxon>
        <taxon>Actinomycetota</taxon>
        <taxon>Actinomycetes</taxon>
        <taxon>Micromonosporales</taxon>
        <taxon>Micromonosporaceae</taxon>
        <taxon>Actinoplanes</taxon>
    </lineage>
</organism>
<feature type="transmembrane region" description="Helical" evidence="1">
    <location>
        <begin position="31"/>
        <end position="54"/>
    </location>
</feature>
<feature type="transmembrane region" description="Helical" evidence="1">
    <location>
        <begin position="105"/>
        <end position="129"/>
    </location>
</feature>
<evidence type="ECO:0000313" key="3">
    <source>
        <dbReference type="Proteomes" id="UP001597183"/>
    </source>
</evidence>
<evidence type="ECO:0000256" key="1">
    <source>
        <dbReference type="SAM" id="Phobius"/>
    </source>
</evidence>
<feature type="transmembrane region" description="Helical" evidence="1">
    <location>
        <begin position="205"/>
        <end position="222"/>
    </location>
</feature>